<evidence type="ECO:0008006" key="5">
    <source>
        <dbReference type="Google" id="ProtNLM"/>
    </source>
</evidence>
<keyword evidence="2" id="KW-0732">Signal</keyword>
<dbReference type="Proteomes" id="UP000076871">
    <property type="component" value="Unassembled WGS sequence"/>
</dbReference>
<dbReference type="OrthoDB" id="2362516at2759"/>
<dbReference type="EMBL" id="KV427708">
    <property type="protein sequence ID" value="KZS99882.1"/>
    <property type="molecule type" value="Genomic_DNA"/>
</dbReference>
<evidence type="ECO:0000313" key="4">
    <source>
        <dbReference type="Proteomes" id="UP000076871"/>
    </source>
</evidence>
<dbReference type="RefSeq" id="XP_040757623.1">
    <property type="nucleotide sequence ID" value="XM_040913577.1"/>
</dbReference>
<dbReference type="AlphaFoldDB" id="A0A165AY83"/>
<feature type="chain" id="PRO_5007855409" description="Carbohydrate-binding module family 19 domain-containing protein" evidence="2">
    <location>
        <begin position="20"/>
        <end position="480"/>
    </location>
</feature>
<feature type="signal peptide" evidence="2">
    <location>
        <begin position="1"/>
        <end position="19"/>
    </location>
</feature>
<gene>
    <name evidence="3" type="ORF">LAESUDRAFT_765126</name>
</gene>
<name>A0A165AY83_9APHY</name>
<sequence>MVQLSNSLLFALAGVAAHAAAIPLRKRIAQTIADSTTNWEAACDSAGGGAQCNTIAVNAFETLLIAANVCAQQDAADTMITLGKSLNSDDMISLAQLFAQQPRNSPDALAVPYCQSAPNNTELEGFYQCQWQGSNQESFVGGLTLGEAGTIPFGLTAAVSPLGSCPAQTSGPVADGDQLTSTTTNPGTAATGDSTGNNTSSDTSASASVVASTSAVSTLVAASTAAAATTSAVTVDSITATATATAASSSSSSSSNFLLANGEDAQQQNAEFATLTANSSCTEGEDACVNGEFAQCISGAYVLQSCGSGLSCYALPLVNSVGTSITCTTESDAETRITATGATGGVTGSNFSSASSSVAVASSSATSSAAATSASVSAVSAASSSNFLLANGQQAQQQNAEFASLTESSSCTDGDEACVNGEFAQCVDGAYVLQSCGSSLTCLALPLVNKSGTSVTCTTESDAATRIAATGATGGVTGSC</sequence>
<keyword evidence="4" id="KW-1185">Reference proteome</keyword>
<dbReference type="GeneID" id="63830605"/>
<dbReference type="InParanoid" id="A0A165AY83"/>
<feature type="region of interest" description="Disordered" evidence="1">
    <location>
        <begin position="167"/>
        <end position="204"/>
    </location>
</feature>
<evidence type="ECO:0000256" key="2">
    <source>
        <dbReference type="SAM" id="SignalP"/>
    </source>
</evidence>
<protein>
    <recommendedName>
        <fullName evidence="5">Carbohydrate-binding module family 19 domain-containing protein</fullName>
    </recommendedName>
</protein>
<feature type="compositionally biased region" description="Low complexity" evidence="1">
    <location>
        <begin position="180"/>
        <end position="192"/>
    </location>
</feature>
<evidence type="ECO:0000313" key="3">
    <source>
        <dbReference type="EMBL" id="KZS99882.1"/>
    </source>
</evidence>
<accession>A0A165AY83</accession>
<evidence type="ECO:0000256" key="1">
    <source>
        <dbReference type="SAM" id="MobiDB-lite"/>
    </source>
</evidence>
<proteinExistence type="predicted"/>
<reference evidence="3 4" key="1">
    <citation type="journal article" date="2016" name="Mol. Biol. Evol.">
        <title>Comparative Genomics of Early-Diverging Mushroom-Forming Fungi Provides Insights into the Origins of Lignocellulose Decay Capabilities.</title>
        <authorList>
            <person name="Nagy L.G."/>
            <person name="Riley R."/>
            <person name="Tritt A."/>
            <person name="Adam C."/>
            <person name="Daum C."/>
            <person name="Floudas D."/>
            <person name="Sun H."/>
            <person name="Yadav J.S."/>
            <person name="Pangilinan J."/>
            <person name="Larsson K.H."/>
            <person name="Matsuura K."/>
            <person name="Barry K."/>
            <person name="Labutti K."/>
            <person name="Kuo R."/>
            <person name="Ohm R.A."/>
            <person name="Bhattacharya S.S."/>
            <person name="Shirouzu T."/>
            <person name="Yoshinaga Y."/>
            <person name="Martin F.M."/>
            <person name="Grigoriev I.V."/>
            <person name="Hibbett D.S."/>
        </authorList>
    </citation>
    <scope>NUCLEOTIDE SEQUENCE [LARGE SCALE GENOMIC DNA]</scope>
    <source>
        <strain evidence="3 4">93-53</strain>
    </source>
</reference>
<organism evidence="3 4">
    <name type="scientific">Laetiporus sulphureus 93-53</name>
    <dbReference type="NCBI Taxonomy" id="1314785"/>
    <lineage>
        <taxon>Eukaryota</taxon>
        <taxon>Fungi</taxon>
        <taxon>Dikarya</taxon>
        <taxon>Basidiomycota</taxon>
        <taxon>Agaricomycotina</taxon>
        <taxon>Agaricomycetes</taxon>
        <taxon>Polyporales</taxon>
        <taxon>Laetiporus</taxon>
    </lineage>
</organism>